<sequence>MEKGLIHLYTGEGKGKTTAAVGLAVRAAGAGKRVMFLQFMKGRDTGELHALDQLPGIEILRSKKDFGFYFQMTEEQKEELTRIHNELLEQAVERTLAGEADVVVLDEVTYPINWKLLDETLLRRLLSREDDKPYFPEIVCTGREPQEWLVNCADYVTRMECVKHPFDRGIGAREGIEY</sequence>
<organism evidence="1 2">
    <name type="scientific">Candidatus Eisenbergiella intestinigallinarum</name>
    <dbReference type="NCBI Taxonomy" id="2838549"/>
    <lineage>
        <taxon>Bacteria</taxon>
        <taxon>Bacillati</taxon>
        <taxon>Bacillota</taxon>
        <taxon>Clostridia</taxon>
        <taxon>Lachnospirales</taxon>
        <taxon>Lachnospiraceae</taxon>
        <taxon>Eisenbergiella</taxon>
    </lineage>
</organism>
<dbReference type="Gene3D" id="3.40.50.300">
    <property type="entry name" value="P-loop containing nucleotide triphosphate hydrolases"/>
    <property type="match status" value="1"/>
</dbReference>
<dbReference type="PANTHER" id="PTHR46638:SF1">
    <property type="entry name" value="CORRINOID ADENOSYLTRANSFERASE"/>
    <property type="match status" value="1"/>
</dbReference>
<evidence type="ECO:0000313" key="2">
    <source>
        <dbReference type="Proteomes" id="UP000823922"/>
    </source>
</evidence>
<dbReference type="Pfam" id="PF02572">
    <property type="entry name" value="CobA_CobO_BtuR"/>
    <property type="match status" value="1"/>
</dbReference>
<comment type="caution">
    <text evidence="1">The sequence shown here is derived from an EMBL/GenBank/DDBJ whole genome shotgun (WGS) entry which is preliminary data.</text>
</comment>
<dbReference type="GO" id="GO:0009236">
    <property type="term" value="P:cobalamin biosynthetic process"/>
    <property type="evidence" value="ECO:0007669"/>
    <property type="project" value="InterPro"/>
</dbReference>
<gene>
    <name evidence="1" type="ORF">H9926_13355</name>
</gene>
<dbReference type="GO" id="GO:0005524">
    <property type="term" value="F:ATP binding"/>
    <property type="evidence" value="ECO:0007669"/>
    <property type="project" value="InterPro"/>
</dbReference>
<dbReference type="InterPro" id="IPR003724">
    <property type="entry name" value="CblAdoTrfase_CobA"/>
</dbReference>
<reference evidence="1" key="2">
    <citation type="submission" date="2021-04" db="EMBL/GenBank/DDBJ databases">
        <authorList>
            <person name="Gilroy R."/>
        </authorList>
    </citation>
    <scope>NUCLEOTIDE SEQUENCE</scope>
    <source>
        <strain evidence="1">ChiBcec1-1630</strain>
    </source>
</reference>
<evidence type="ECO:0000313" key="1">
    <source>
        <dbReference type="EMBL" id="HJC88987.1"/>
    </source>
</evidence>
<protein>
    <submittedName>
        <fullName evidence="1">Cob(I)yrinic acid a,c-diamide adenosyltransferase</fullName>
    </submittedName>
</protein>
<dbReference type="Proteomes" id="UP000823922">
    <property type="component" value="Unassembled WGS sequence"/>
</dbReference>
<dbReference type="InterPro" id="IPR027417">
    <property type="entry name" value="P-loop_NTPase"/>
</dbReference>
<dbReference type="PANTHER" id="PTHR46638">
    <property type="entry name" value="CORRINOID ADENOSYLTRANSFERASE"/>
    <property type="match status" value="1"/>
</dbReference>
<dbReference type="GO" id="GO:0008817">
    <property type="term" value="F:corrinoid adenosyltransferase activity"/>
    <property type="evidence" value="ECO:0007669"/>
    <property type="project" value="InterPro"/>
</dbReference>
<accession>A0A9D2QMV8</accession>
<reference evidence="1" key="1">
    <citation type="journal article" date="2021" name="PeerJ">
        <title>Extensive microbial diversity within the chicken gut microbiome revealed by metagenomics and culture.</title>
        <authorList>
            <person name="Gilroy R."/>
            <person name="Ravi A."/>
            <person name="Getino M."/>
            <person name="Pursley I."/>
            <person name="Horton D.L."/>
            <person name="Alikhan N.F."/>
            <person name="Baker D."/>
            <person name="Gharbi K."/>
            <person name="Hall N."/>
            <person name="Watson M."/>
            <person name="Adriaenssens E.M."/>
            <person name="Foster-Nyarko E."/>
            <person name="Jarju S."/>
            <person name="Secka A."/>
            <person name="Antonio M."/>
            <person name="Oren A."/>
            <person name="Chaudhuri R.R."/>
            <person name="La Ragione R."/>
            <person name="Hildebrand F."/>
            <person name="Pallen M.J."/>
        </authorList>
    </citation>
    <scope>NUCLEOTIDE SEQUENCE</scope>
    <source>
        <strain evidence="1">ChiBcec1-1630</strain>
    </source>
</reference>
<dbReference type="EMBL" id="DWVS01000345">
    <property type="protein sequence ID" value="HJC88987.1"/>
    <property type="molecule type" value="Genomic_DNA"/>
</dbReference>
<dbReference type="SUPFAM" id="SSF52540">
    <property type="entry name" value="P-loop containing nucleoside triphosphate hydrolases"/>
    <property type="match status" value="1"/>
</dbReference>
<name>A0A9D2QMV8_9FIRM</name>
<proteinExistence type="predicted"/>
<dbReference type="AlphaFoldDB" id="A0A9D2QMV8"/>
<dbReference type="PIRSF" id="PIRSF015617">
    <property type="entry name" value="Adensltrnsf_CobA"/>
    <property type="match status" value="1"/>
</dbReference>